<reference evidence="1 2" key="1">
    <citation type="submission" date="2021-04" db="EMBL/GenBank/DDBJ databases">
        <title>Ruania sp. nov., isolated from sandy soil of mangrove forest.</title>
        <authorList>
            <person name="Ge X."/>
            <person name="Huang R."/>
            <person name="Liu W."/>
        </authorList>
    </citation>
    <scope>NUCLEOTIDE SEQUENCE [LARGE SCALE GENOMIC DNA]</scope>
    <source>
        <strain evidence="1 2">N2-46</strain>
    </source>
</reference>
<dbReference type="EMBL" id="JAGSHT010000034">
    <property type="protein sequence ID" value="MBZ2199714.1"/>
    <property type="molecule type" value="Genomic_DNA"/>
</dbReference>
<comment type="caution">
    <text evidence="1">The sequence shown here is derived from an EMBL/GenBank/DDBJ whole genome shotgun (WGS) entry which is preliminary data.</text>
</comment>
<evidence type="ECO:0008006" key="3">
    <source>
        <dbReference type="Google" id="ProtNLM"/>
    </source>
</evidence>
<dbReference type="RefSeq" id="WP_223411688.1">
    <property type="nucleotide sequence ID" value="NZ_JAGSHT010000034.1"/>
</dbReference>
<dbReference type="Proteomes" id="UP000826651">
    <property type="component" value="Unassembled WGS sequence"/>
</dbReference>
<accession>A0ABS7SH81</accession>
<name>A0ABS7SH81_9MICO</name>
<proteinExistence type="predicted"/>
<keyword evidence="2" id="KW-1185">Reference proteome</keyword>
<evidence type="ECO:0000313" key="1">
    <source>
        <dbReference type="EMBL" id="MBZ2199714.1"/>
    </source>
</evidence>
<organism evidence="1 2">
    <name type="scientific">Occultella gossypii</name>
    <dbReference type="NCBI Taxonomy" id="2800820"/>
    <lineage>
        <taxon>Bacteria</taxon>
        <taxon>Bacillati</taxon>
        <taxon>Actinomycetota</taxon>
        <taxon>Actinomycetes</taxon>
        <taxon>Micrococcales</taxon>
        <taxon>Ruaniaceae</taxon>
        <taxon>Occultella</taxon>
    </lineage>
</organism>
<sequence>MLLTLAACSSAAPEAQEPAGLAYEGGSISEAEYVALVSAVRQCMVDKGYDVDPVEMRDDDLTYGFSIGGGQVGDTSSGQDLAACEQPLNFADAEIAFQEQNVLTGAEREQVMAEFITCLDDAGVPGITEQDSLEEITQRMVELEESGGDVQPAMACTNQYASRIFGAGR</sequence>
<evidence type="ECO:0000313" key="2">
    <source>
        <dbReference type="Proteomes" id="UP000826651"/>
    </source>
</evidence>
<protein>
    <recommendedName>
        <fullName evidence="3">Lipoprotein</fullName>
    </recommendedName>
</protein>
<gene>
    <name evidence="1" type="ORF">KCQ71_26470</name>
</gene>